<feature type="domain" description="Mycothiol-dependent maleylpyruvate isomerase metal-binding" evidence="2">
    <location>
        <begin position="11"/>
        <end position="132"/>
    </location>
</feature>
<dbReference type="KEGG" id="stac:ABII15_09320"/>
<proteinExistence type="predicted"/>
<evidence type="ECO:0000256" key="1">
    <source>
        <dbReference type="SAM" id="MobiDB-lite"/>
    </source>
</evidence>
<dbReference type="InterPro" id="IPR024344">
    <property type="entry name" value="MDMPI_metal-binding"/>
</dbReference>
<dbReference type="SUPFAM" id="SSF109854">
    <property type="entry name" value="DinB/YfiT-like putative metalloenzymes"/>
    <property type="match status" value="1"/>
</dbReference>
<dbReference type="AlphaFoldDB" id="A0AAU8IPF0"/>
<protein>
    <submittedName>
        <fullName evidence="3">TIGR03086 family metal-binding protein</fullName>
    </submittedName>
</protein>
<sequence length="194" mass="20096">MSDTTVDLGPQARIVARLAHGVREDQLDLPTPCPDYAVRHLIGHLVGLAGGLRATARKERADGDTAQPGSTLPELSPDWRAALPKALDELAEAWRAPAAWDGTTHAGGLDLPGAVAGLVTADELVVHGWDLARATGQEYAPDEAALGAAHALLAPAADDSARGGLFGPVVPVPEDAPLTDRVIGLSGRDPGWRP</sequence>
<dbReference type="GO" id="GO:0046872">
    <property type="term" value="F:metal ion binding"/>
    <property type="evidence" value="ECO:0007669"/>
    <property type="project" value="InterPro"/>
</dbReference>
<evidence type="ECO:0000313" key="3">
    <source>
        <dbReference type="EMBL" id="XCJ70155.1"/>
    </source>
</evidence>
<dbReference type="EMBL" id="CP159534">
    <property type="protein sequence ID" value="XCJ70155.1"/>
    <property type="molecule type" value="Genomic_DNA"/>
</dbReference>
<name>A0AAU8IPF0_9ACTN</name>
<dbReference type="InterPro" id="IPR017517">
    <property type="entry name" value="Maleyloyr_isom"/>
</dbReference>
<dbReference type="Pfam" id="PF11716">
    <property type="entry name" value="MDMPI_N"/>
    <property type="match status" value="1"/>
</dbReference>
<feature type="region of interest" description="Disordered" evidence="1">
    <location>
        <begin position="57"/>
        <end position="76"/>
    </location>
</feature>
<gene>
    <name evidence="3" type="ORF">ABII15_09320</name>
</gene>
<organism evidence="3">
    <name type="scientific">Streptomyces tabacisoli</name>
    <dbReference type="NCBI Taxonomy" id="3156398"/>
    <lineage>
        <taxon>Bacteria</taxon>
        <taxon>Bacillati</taxon>
        <taxon>Actinomycetota</taxon>
        <taxon>Actinomycetes</taxon>
        <taxon>Kitasatosporales</taxon>
        <taxon>Streptomycetaceae</taxon>
        <taxon>Streptomyces</taxon>
    </lineage>
</organism>
<dbReference type="InterPro" id="IPR034660">
    <property type="entry name" value="DinB/YfiT-like"/>
</dbReference>
<dbReference type="NCBIfam" id="TIGR03086">
    <property type="entry name" value="TIGR03086 family metal-binding protein"/>
    <property type="match status" value="1"/>
</dbReference>
<reference evidence="3" key="1">
    <citation type="submission" date="2024-06" db="EMBL/GenBank/DDBJ databases">
        <title>Streptomyces sp. strain HUAS MG91 genome sequences.</title>
        <authorList>
            <person name="Mo P."/>
        </authorList>
    </citation>
    <scope>NUCLEOTIDE SEQUENCE</scope>
    <source>
        <strain evidence="3">HUAS MG91</strain>
    </source>
</reference>
<dbReference type="Gene3D" id="1.20.120.450">
    <property type="entry name" value="dinb family like domain"/>
    <property type="match status" value="1"/>
</dbReference>
<dbReference type="RefSeq" id="WP_353941810.1">
    <property type="nucleotide sequence ID" value="NZ_CP159534.1"/>
</dbReference>
<dbReference type="InterPro" id="IPR017520">
    <property type="entry name" value="CHP03086"/>
</dbReference>
<evidence type="ECO:0000259" key="2">
    <source>
        <dbReference type="Pfam" id="PF11716"/>
    </source>
</evidence>
<accession>A0AAU8IPF0</accession>
<dbReference type="NCBIfam" id="TIGR03083">
    <property type="entry name" value="maleylpyruvate isomerase family mycothiol-dependent enzyme"/>
    <property type="match status" value="1"/>
</dbReference>